<evidence type="ECO:0000313" key="1">
    <source>
        <dbReference type="EMBL" id="AYA36469.1"/>
    </source>
</evidence>
<dbReference type="Proteomes" id="UP000262802">
    <property type="component" value="Chromosome"/>
</dbReference>
<accession>A0A3B7R5H6</accession>
<proteinExistence type="predicted"/>
<dbReference type="AlphaFoldDB" id="A0A3B7R5H6"/>
<reference evidence="1 2" key="1">
    <citation type="submission" date="2018-09" db="EMBL/GenBank/DDBJ databases">
        <title>Hymenobacter medium sp. nov., isolated from R2A medium.</title>
        <authorList>
            <person name="Yingchao G."/>
        </authorList>
    </citation>
    <scope>NUCLEOTIDE SEQUENCE [LARGE SCALE GENOMIC DNA]</scope>
    <source>
        <strain evidence="2">sh-6</strain>
    </source>
</reference>
<dbReference type="OrthoDB" id="1491962at2"/>
<keyword evidence="2" id="KW-1185">Reference proteome</keyword>
<sequence length="201" mass="22968">MLYTSLFRFLQQLLHGQPSPTDWHPLQRSAAELKAYAQWVQQQVYLNWLNPYFKAYHYTKAGLPPGPQGLRVQLVEGCGQHGALLFYDPSIGPHNFRHLFDLIRDRTLPLGYHLATSDERVRKHPRYTETIAKHFLKPNPTSCPATGRCEQRFGTVAVDLISLNGHPGFIRVVCNPIQDAMFCPAESFDKLMEDVFHVPLA</sequence>
<name>A0A3B7R5H6_9BACT</name>
<dbReference type="KEGG" id="hyh:D3Y59_05010"/>
<dbReference type="EMBL" id="CP032317">
    <property type="protein sequence ID" value="AYA36469.1"/>
    <property type="molecule type" value="Genomic_DNA"/>
</dbReference>
<organism evidence="1 2">
    <name type="scientific">Hymenobacter oligotrophus</name>
    <dbReference type="NCBI Taxonomy" id="2319843"/>
    <lineage>
        <taxon>Bacteria</taxon>
        <taxon>Pseudomonadati</taxon>
        <taxon>Bacteroidota</taxon>
        <taxon>Cytophagia</taxon>
        <taxon>Cytophagales</taxon>
        <taxon>Hymenobacteraceae</taxon>
        <taxon>Hymenobacter</taxon>
    </lineage>
</organism>
<protein>
    <submittedName>
        <fullName evidence="1">Uncharacterized protein</fullName>
    </submittedName>
</protein>
<evidence type="ECO:0000313" key="2">
    <source>
        <dbReference type="Proteomes" id="UP000262802"/>
    </source>
</evidence>
<gene>
    <name evidence="1" type="ORF">D3Y59_05010</name>
</gene>